<dbReference type="PANTHER" id="PTHR43479:SF22">
    <property type="entry name" value="TRANSCRIPTIONAL REGULATOR, TETR FAMILY"/>
    <property type="match status" value="1"/>
</dbReference>
<evidence type="ECO:0000256" key="1">
    <source>
        <dbReference type="ARBA" id="ARBA00023125"/>
    </source>
</evidence>
<dbReference type="OrthoDB" id="9812993at2"/>
<keyword evidence="1 2" id="KW-0238">DNA-binding</keyword>
<dbReference type="InterPro" id="IPR023772">
    <property type="entry name" value="DNA-bd_HTH_TetR-type_CS"/>
</dbReference>
<dbReference type="PROSITE" id="PS01081">
    <property type="entry name" value="HTH_TETR_1"/>
    <property type="match status" value="1"/>
</dbReference>
<dbReference type="KEGG" id="tco:Theco_3071"/>
<gene>
    <name evidence="4" type="ordered locus">Theco_3071</name>
</gene>
<dbReference type="PRINTS" id="PR00455">
    <property type="entry name" value="HTHTETR"/>
</dbReference>
<feature type="DNA-binding region" description="H-T-H motif" evidence="2">
    <location>
        <begin position="25"/>
        <end position="44"/>
    </location>
</feature>
<evidence type="ECO:0000259" key="3">
    <source>
        <dbReference type="PROSITE" id="PS50977"/>
    </source>
</evidence>
<dbReference type="STRING" id="717605.Theco_3071"/>
<dbReference type="Pfam" id="PF00440">
    <property type="entry name" value="TetR_N"/>
    <property type="match status" value="1"/>
</dbReference>
<dbReference type="Gene3D" id="1.10.357.10">
    <property type="entry name" value="Tetracycline Repressor, domain 2"/>
    <property type="match status" value="1"/>
</dbReference>
<dbReference type="EMBL" id="CP003255">
    <property type="protein sequence ID" value="AGA59130.1"/>
    <property type="molecule type" value="Genomic_DNA"/>
</dbReference>
<evidence type="ECO:0000313" key="5">
    <source>
        <dbReference type="Proteomes" id="UP000010795"/>
    </source>
</evidence>
<evidence type="ECO:0000313" key="4">
    <source>
        <dbReference type="EMBL" id="AGA59130.1"/>
    </source>
</evidence>
<reference evidence="5" key="1">
    <citation type="submission" date="2012-01" db="EMBL/GenBank/DDBJ databases">
        <title>Complete sequence of chromosome of Thermobacillus composti KWC4.</title>
        <authorList>
            <person name="Lucas S."/>
            <person name="Han J."/>
            <person name="Lapidus A."/>
            <person name="Cheng J.-F."/>
            <person name="Goodwin L."/>
            <person name="Pitluck S."/>
            <person name="Peters L."/>
            <person name="Ovchinnikova G."/>
            <person name="Teshima H."/>
            <person name="Detter J.C."/>
            <person name="Han C."/>
            <person name="Tapia R."/>
            <person name="Land M."/>
            <person name="Hauser L."/>
            <person name="Kyrpides N."/>
            <person name="Ivanova N."/>
            <person name="Pagani I."/>
            <person name="Anderson I."/>
            <person name="Woyke T."/>
        </authorList>
    </citation>
    <scope>NUCLEOTIDE SEQUENCE [LARGE SCALE GENOMIC DNA]</scope>
    <source>
        <strain evidence="5">DSM 18247 / JCM 13945 / KWC4</strain>
    </source>
</reference>
<dbReference type="PANTHER" id="PTHR43479">
    <property type="entry name" value="ACREF/ENVCD OPERON REPRESSOR-RELATED"/>
    <property type="match status" value="1"/>
</dbReference>
<dbReference type="InterPro" id="IPR050624">
    <property type="entry name" value="HTH-type_Tx_Regulator"/>
</dbReference>
<keyword evidence="5" id="KW-1185">Reference proteome</keyword>
<dbReference type="InterPro" id="IPR009057">
    <property type="entry name" value="Homeodomain-like_sf"/>
</dbReference>
<organism evidence="4 5">
    <name type="scientific">Thermobacillus composti (strain DSM 18247 / JCM 13945 / KWC4)</name>
    <dbReference type="NCBI Taxonomy" id="717605"/>
    <lineage>
        <taxon>Bacteria</taxon>
        <taxon>Bacillati</taxon>
        <taxon>Bacillota</taxon>
        <taxon>Bacilli</taxon>
        <taxon>Bacillales</taxon>
        <taxon>Paenibacillaceae</taxon>
        <taxon>Thermobacillus</taxon>
    </lineage>
</organism>
<proteinExistence type="predicted"/>
<accession>L0EIZ0</accession>
<dbReference type="eggNOG" id="COG1309">
    <property type="taxonomic scope" value="Bacteria"/>
</dbReference>
<dbReference type="Proteomes" id="UP000010795">
    <property type="component" value="Chromosome"/>
</dbReference>
<dbReference type="SUPFAM" id="SSF46689">
    <property type="entry name" value="Homeodomain-like"/>
    <property type="match status" value="1"/>
</dbReference>
<dbReference type="AlphaFoldDB" id="L0EIZ0"/>
<dbReference type="RefSeq" id="WP_015255868.1">
    <property type="nucleotide sequence ID" value="NC_019897.1"/>
</dbReference>
<evidence type="ECO:0000256" key="2">
    <source>
        <dbReference type="PROSITE-ProRule" id="PRU00335"/>
    </source>
</evidence>
<dbReference type="PROSITE" id="PS50977">
    <property type="entry name" value="HTH_TETR_2"/>
    <property type="match status" value="1"/>
</dbReference>
<protein>
    <submittedName>
        <fullName evidence="4">Transcriptional regulator</fullName>
    </submittedName>
</protein>
<sequence length="294" mass="32554">MSDKKRMIVSAALRVFARKGYRAASIQEIAEEAGVAKGSIYLHFKSKDELALAAVSDVYDRVRRRMAELESDDGLTPRERFIRQLEAQLAVGSENAEWIRRLWHDHATEIHEALPGFVLRIRAETADWLQRSIRSVYGEACGPYACDIALLMQGAIGEFIGYFLLGGKPLEPQRLARYLVARMDDIAAGLSGSGERPLVAGDELEALVRSLAGGCGPALRQTAIRELREQLEALRTDGADTGELEEAVGVLEAETAKLLPNRVILRAMLGHVRALAPEPLRPAIDRLEREMQQM</sequence>
<name>L0EIZ0_THECK</name>
<feature type="domain" description="HTH tetR-type" evidence="3">
    <location>
        <begin position="2"/>
        <end position="62"/>
    </location>
</feature>
<dbReference type="GO" id="GO:0003677">
    <property type="term" value="F:DNA binding"/>
    <property type="evidence" value="ECO:0007669"/>
    <property type="project" value="UniProtKB-UniRule"/>
</dbReference>
<dbReference type="HOGENOM" id="CLU_063824_1_1_9"/>
<dbReference type="InterPro" id="IPR001647">
    <property type="entry name" value="HTH_TetR"/>
</dbReference>